<dbReference type="Pfam" id="PF08447">
    <property type="entry name" value="PAS_3"/>
    <property type="match status" value="1"/>
</dbReference>
<protein>
    <recommendedName>
        <fullName evidence="2">histidine kinase</fullName>
        <ecNumber evidence="2">2.7.13.3</ecNumber>
    </recommendedName>
</protein>
<dbReference type="GO" id="GO:0003723">
    <property type="term" value="F:RNA binding"/>
    <property type="evidence" value="ECO:0007669"/>
    <property type="project" value="InterPro"/>
</dbReference>
<dbReference type="InterPro" id="IPR035965">
    <property type="entry name" value="PAS-like_dom_sf"/>
</dbReference>
<dbReference type="InterPro" id="IPR000014">
    <property type="entry name" value="PAS"/>
</dbReference>
<evidence type="ECO:0000256" key="3">
    <source>
        <dbReference type="ARBA" id="ARBA00022553"/>
    </source>
</evidence>
<keyword evidence="4" id="KW-0808">Transferase</keyword>
<sequence>MTDELDGVEQVVGAGVPESVGAFRFWFADQRWEWSDAVAALYGYSPGEVRPTTELLLSHQHPEDRGRVEAELVASVRDHAPFSSRHRITGREGHTHHVIVVSQPLTDDAGEVIGTEGYFIDVTDALDGQCQRALDEIVPSLVEHRAVIEQAKGMLMLVYGVSADQAFRVLTWRSQETQIKVRELAVRLVDRMREIAPAVSSGTRARFDQLLLNLHR</sequence>
<dbReference type="InterPro" id="IPR052162">
    <property type="entry name" value="Sensor_kinase/Photoreceptor"/>
</dbReference>
<dbReference type="InterPro" id="IPR011006">
    <property type="entry name" value="CheY-like_superfamily"/>
</dbReference>
<dbReference type="AlphaFoldDB" id="A0A849BXR1"/>
<keyword evidence="9" id="KW-1185">Reference proteome</keyword>
<dbReference type="Gene3D" id="1.10.10.10">
    <property type="entry name" value="Winged helix-like DNA-binding domain superfamily/Winged helix DNA-binding domain"/>
    <property type="match status" value="1"/>
</dbReference>
<dbReference type="Proteomes" id="UP000586827">
    <property type="component" value="Unassembled WGS sequence"/>
</dbReference>
<evidence type="ECO:0000313" key="8">
    <source>
        <dbReference type="EMBL" id="NNH71353.1"/>
    </source>
</evidence>
<reference evidence="8 9" key="1">
    <citation type="submission" date="2020-05" db="EMBL/GenBank/DDBJ databases">
        <title>MicrobeNet Type strains.</title>
        <authorList>
            <person name="Nicholson A.C."/>
        </authorList>
    </citation>
    <scope>NUCLEOTIDE SEQUENCE [LARGE SCALE GENOMIC DNA]</scope>
    <source>
        <strain evidence="8 9">JCM 3224</strain>
    </source>
</reference>
<dbReference type="InterPro" id="IPR013655">
    <property type="entry name" value="PAS_fold_3"/>
</dbReference>
<dbReference type="EMBL" id="JABELX010000005">
    <property type="protein sequence ID" value="NNH71353.1"/>
    <property type="molecule type" value="Genomic_DNA"/>
</dbReference>
<dbReference type="InterPro" id="IPR005561">
    <property type="entry name" value="ANTAR"/>
</dbReference>
<feature type="domain" description="PAS" evidence="6">
    <location>
        <begin position="34"/>
        <end position="79"/>
    </location>
</feature>
<keyword evidence="5" id="KW-0418">Kinase</keyword>
<dbReference type="SUPFAM" id="SSF55785">
    <property type="entry name" value="PYP-like sensor domain (PAS domain)"/>
    <property type="match status" value="1"/>
</dbReference>
<dbReference type="Gene3D" id="3.30.450.20">
    <property type="entry name" value="PAS domain"/>
    <property type="match status" value="1"/>
</dbReference>
<proteinExistence type="predicted"/>
<evidence type="ECO:0000259" key="6">
    <source>
        <dbReference type="PROSITE" id="PS50112"/>
    </source>
</evidence>
<dbReference type="InterPro" id="IPR036388">
    <property type="entry name" value="WH-like_DNA-bd_sf"/>
</dbReference>
<dbReference type="SMART" id="SM01012">
    <property type="entry name" value="ANTAR"/>
    <property type="match status" value="1"/>
</dbReference>
<keyword evidence="3" id="KW-0597">Phosphoprotein</keyword>
<dbReference type="Pfam" id="PF03861">
    <property type="entry name" value="ANTAR"/>
    <property type="match status" value="1"/>
</dbReference>
<comment type="caution">
    <text evidence="8">The sequence shown here is derived from an EMBL/GenBank/DDBJ whole genome shotgun (WGS) entry which is preliminary data.</text>
</comment>
<dbReference type="PROSITE" id="PS50921">
    <property type="entry name" value="ANTAR"/>
    <property type="match status" value="1"/>
</dbReference>
<comment type="catalytic activity">
    <reaction evidence="1">
        <text>ATP + protein L-histidine = ADP + protein N-phospho-L-histidine.</text>
        <dbReference type="EC" id="2.7.13.3"/>
    </reaction>
</comment>
<dbReference type="CDD" id="cd00130">
    <property type="entry name" value="PAS"/>
    <property type="match status" value="1"/>
</dbReference>
<gene>
    <name evidence="8" type="ORF">HLB23_16030</name>
</gene>
<evidence type="ECO:0000256" key="2">
    <source>
        <dbReference type="ARBA" id="ARBA00012438"/>
    </source>
</evidence>
<evidence type="ECO:0000256" key="5">
    <source>
        <dbReference type="ARBA" id="ARBA00022777"/>
    </source>
</evidence>
<accession>A0A849BXR1</accession>
<dbReference type="PANTHER" id="PTHR43304">
    <property type="entry name" value="PHYTOCHROME-LIKE PROTEIN CPH1"/>
    <property type="match status" value="1"/>
</dbReference>
<evidence type="ECO:0000256" key="1">
    <source>
        <dbReference type="ARBA" id="ARBA00000085"/>
    </source>
</evidence>
<dbReference type="PANTHER" id="PTHR43304:SF1">
    <property type="entry name" value="PAC DOMAIN-CONTAINING PROTEIN"/>
    <property type="match status" value="1"/>
</dbReference>
<evidence type="ECO:0000259" key="7">
    <source>
        <dbReference type="PROSITE" id="PS50921"/>
    </source>
</evidence>
<name>A0A849BXR1_9NOCA</name>
<dbReference type="SUPFAM" id="SSF52172">
    <property type="entry name" value="CheY-like"/>
    <property type="match status" value="1"/>
</dbReference>
<evidence type="ECO:0000313" key="9">
    <source>
        <dbReference type="Proteomes" id="UP000586827"/>
    </source>
</evidence>
<dbReference type="PROSITE" id="PS50112">
    <property type="entry name" value="PAS"/>
    <property type="match status" value="1"/>
</dbReference>
<evidence type="ECO:0000256" key="4">
    <source>
        <dbReference type="ARBA" id="ARBA00022679"/>
    </source>
</evidence>
<dbReference type="GO" id="GO:0004673">
    <property type="term" value="F:protein histidine kinase activity"/>
    <property type="evidence" value="ECO:0007669"/>
    <property type="project" value="UniProtKB-EC"/>
</dbReference>
<organism evidence="8 9">
    <name type="scientific">Nocardia uniformis</name>
    <dbReference type="NCBI Taxonomy" id="53432"/>
    <lineage>
        <taxon>Bacteria</taxon>
        <taxon>Bacillati</taxon>
        <taxon>Actinomycetota</taxon>
        <taxon>Actinomycetes</taxon>
        <taxon>Mycobacteriales</taxon>
        <taxon>Nocardiaceae</taxon>
        <taxon>Nocardia</taxon>
    </lineage>
</organism>
<feature type="domain" description="ANTAR" evidence="7">
    <location>
        <begin position="128"/>
        <end position="189"/>
    </location>
</feature>
<dbReference type="EC" id="2.7.13.3" evidence="2"/>
<dbReference type="NCBIfam" id="TIGR00229">
    <property type="entry name" value="sensory_box"/>
    <property type="match status" value="1"/>
</dbReference>